<dbReference type="PANTHER" id="PTHR30136:SF24">
    <property type="entry name" value="HTH-TYPE TRANSCRIPTIONAL REPRESSOR ALLR"/>
    <property type="match status" value="1"/>
</dbReference>
<keyword evidence="9" id="KW-1185">Reference proteome</keyword>
<dbReference type="InterPro" id="IPR036388">
    <property type="entry name" value="WH-like_DNA-bd_sf"/>
</dbReference>
<gene>
    <name evidence="8" type="ORF">SAMN02745136_00848</name>
</gene>
<dbReference type="STRING" id="1121322.SAMN02745136_00848"/>
<evidence type="ECO:0000256" key="3">
    <source>
        <dbReference type="ARBA" id="ARBA00023163"/>
    </source>
</evidence>
<dbReference type="GO" id="GO:0003700">
    <property type="term" value="F:DNA-binding transcription factor activity"/>
    <property type="evidence" value="ECO:0007669"/>
    <property type="project" value="TreeGrafter"/>
</dbReference>
<evidence type="ECO:0000259" key="7">
    <source>
        <dbReference type="PROSITE" id="PS51078"/>
    </source>
</evidence>
<dbReference type="SUPFAM" id="SSF55781">
    <property type="entry name" value="GAF domain-like"/>
    <property type="match status" value="1"/>
</dbReference>
<dbReference type="OrthoDB" id="9791752at2"/>
<keyword evidence="3" id="KW-0804">Transcription</keyword>
<reference evidence="8 9" key="1">
    <citation type="submission" date="2016-11" db="EMBL/GenBank/DDBJ databases">
        <authorList>
            <person name="Jaros S."/>
            <person name="Januszkiewicz K."/>
            <person name="Wedrychowicz H."/>
        </authorList>
    </citation>
    <scope>NUCLEOTIDE SEQUENCE [LARGE SCALE GENOMIC DNA]</scope>
    <source>
        <strain evidence="8 9">DSM 15929</strain>
    </source>
</reference>
<dbReference type="SUPFAM" id="SSF46785">
    <property type="entry name" value="Winged helix' DNA-binding domain"/>
    <property type="match status" value="1"/>
</dbReference>
<protein>
    <recommendedName>
        <fullName evidence="5">Glycerol operon regulatory protein</fullName>
    </recommendedName>
</protein>
<dbReference type="InterPro" id="IPR005471">
    <property type="entry name" value="Tscrpt_reg_IclR_N"/>
</dbReference>
<dbReference type="RefSeq" id="WP_073273263.1">
    <property type="nucleotide sequence ID" value="NZ_FRAC01000007.1"/>
</dbReference>
<dbReference type="GO" id="GO:0045892">
    <property type="term" value="P:negative regulation of DNA-templated transcription"/>
    <property type="evidence" value="ECO:0007669"/>
    <property type="project" value="TreeGrafter"/>
</dbReference>
<dbReference type="FunFam" id="1.10.10.10:FF:000056">
    <property type="entry name" value="IclR family transcriptional regulator"/>
    <property type="match status" value="1"/>
</dbReference>
<dbReference type="Gene3D" id="3.30.450.40">
    <property type="match status" value="1"/>
</dbReference>
<dbReference type="Pfam" id="PF09339">
    <property type="entry name" value="HTH_IclR"/>
    <property type="match status" value="1"/>
</dbReference>
<sequence length="251" mass="28176">MNEEIKVKSLKKALDILDCFTAKTPELGVTEISTQLDLYKSNVHNIIQTFEQCGYIEKNPDNNKYHLGMKILELSYVINTSMGIHKIIHPFMSALSNEINEIVYFAIPKEGRILYLEGTYPTSSYSARSMVGETAEMYCTSLGKAILAFLPPKQQEEAITAQSMTSYTSSTIQTRQQLTEELISVKERGYSLDNMEHEIGIRCIGVPVYKRDGSLIGAVSISGPSPRITNDIVELYADKLKACSREISKWL</sequence>
<dbReference type="PANTHER" id="PTHR30136">
    <property type="entry name" value="HELIX-TURN-HELIX TRANSCRIPTIONAL REGULATOR, ICLR FAMILY"/>
    <property type="match status" value="1"/>
</dbReference>
<evidence type="ECO:0000313" key="8">
    <source>
        <dbReference type="EMBL" id="SHJ78583.1"/>
    </source>
</evidence>
<dbReference type="Proteomes" id="UP000184386">
    <property type="component" value="Unassembled WGS sequence"/>
</dbReference>
<name>A0A1M6M5N0_9FIRM</name>
<dbReference type="PROSITE" id="PS51077">
    <property type="entry name" value="HTH_ICLR"/>
    <property type="match status" value="1"/>
</dbReference>
<feature type="domain" description="IclR-ED" evidence="7">
    <location>
        <begin position="70"/>
        <end position="251"/>
    </location>
</feature>
<accession>A0A1M6M5N0</accession>
<keyword evidence="1" id="KW-0805">Transcription regulation</keyword>
<evidence type="ECO:0000256" key="4">
    <source>
        <dbReference type="ARBA" id="ARBA00058938"/>
    </source>
</evidence>
<dbReference type="Gene3D" id="1.10.10.10">
    <property type="entry name" value="Winged helix-like DNA-binding domain superfamily/Winged helix DNA-binding domain"/>
    <property type="match status" value="1"/>
</dbReference>
<evidence type="ECO:0000256" key="1">
    <source>
        <dbReference type="ARBA" id="ARBA00023015"/>
    </source>
</evidence>
<comment type="function">
    <text evidence="4">May be an activator protein for the gylABX operon.</text>
</comment>
<dbReference type="GO" id="GO:0003677">
    <property type="term" value="F:DNA binding"/>
    <property type="evidence" value="ECO:0007669"/>
    <property type="project" value="UniProtKB-KW"/>
</dbReference>
<dbReference type="AlphaFoldDB" id="A0A1M6M5N0"/>
<dbReference type="InterPro" id="IPR050707">
    <property type="entry name" value="HTH_MetabolicPath_Reg"/>
</dbReference>
<dbReference type="EMBL" id="FRAC01000007">
    <property type="protein sequence ID" value="SHJ78583.1"/>
    <property type="molecule type" value="Genomic_DNA"/>
</dbReference>
<dbReference type="InterPro" id="IPR036390">
    <property type="entry name" value="WH_DNA-bd_sf"/>
</dbReference>
<evidence type="ECO:0000256" key="5">
    <source>
        <dbReference type="ARBA" id="ARBA00070406"/>
    </source>
</evidence>
<dbReference type="PROSITE" id="PS51078">
    <property type="entry name" value="ICLR_ED"/>
    <property type="match status" value="1"/>
</dbReference>
<evidence type="ECO:0000313" key="9">
    <source>
        <dbReference type="Proteomes" id="UP000184386"/>
    </source>
</evidence>
<dbReference type="SMART" id="SM00346">
    <property type="entry name" value="HTH_ICLR"/>
    <property type="match status" value="1"/>
</dbReference>
<organism evidence="8 9">
    <name type="scientific">Anaerocolumna jejuensis DSM 15929</name>
    <dbReference type="NCBI Taxonomy" id="1121322"/>
    <lineage>
        <taxon>Bacteria</taxon>
        <taxon>Bacillati</taxon>
        <taxon>Bacillota</taxon>
        <taxon>Clostridia</taxon>
        <taxon>Lachnospirales</taxon>
        <taxon>Lachnospiraceae</taxon>
        <taxon>Anaerocolumna</taxon>
    </lineage>
</organism>
<evidence type="ECO:0000259" key="6">
    <source>
        <dbReference type="PROSITE" id="PS51077"/>
    </source>
</evidence>
<dbReference type="InterPro" id="IPR014757">
    <property type="entry name" value="Tscrpt_reg_IclR_C"/>
</dbReference>
<dbReference type="InterPro" id="IPR029016">
    <property type="entry name" value="GAF-like_dom_sf"/>
</dbReference>
<keyword evidence="2" id="KW-0238">DNA-binding</keyword>
<feature type="domain" description="HTH iclR-type" evidence="6">
    <location>
        <begin position="7"/>
        <end position="69"/>
    </location>
</feature>
<proteinExistence type="predicted"/>
<evidence type="ECO:0000256" key="2">
    <source>
        <dbReference type="ARBA" id="ARBA00023125"/>
    </source>
</evidence>
<dbReference type="Pfam" id="PF01614">
    <property type="entry name" value="IclR_C"/>
    <property type="match status" value="1"/>
</dbReference>